<dbReference type="EMBL" id="CADCVR010000058">
    <property type="protein sequence ID" value="CAA9497083.1"/>
    <property type="molecule type" value="Genomic_DNA"/>
</dbReference>
<name>A0A6J4SEU7_9ACTN</name>
<evidence type="ECO:0000313" key="2">
    <source>
        <dbReference type="EMBL" id="CAA9497083.1"/>
    </source>
</evidence>
<keyword evidence="2" id="KW-0808">Transferase</keyword>
<feature type="region of interest" description="Disordered" evidence="1">
    <location>
        <begin position="1"/>
        <end position="188"/>
    </location>
</feature>
<keyword evidence="2" id="KW-0456">Lyase</keyword>
<feature type="compositionally biased region" description="Basic residues" evidence="1">
    <location>
        <begin position="20"/>
        <end position="46"/>
    </location>
</feature>
<proteinExistence type="predicted"/>
<feature type="compositionally biased region" description="Basic and acidic residues" evidence="1">
    <location>
        <begin position="60"/>
        <end position="74"/>
    </location>
</feature>
<accession>A0A6J4SEU7</accession>
<reference evidence="2" key="1">
    <citation type="submission" date="2020-02" db="EMBL/GenBank/DDBJ databases">
        <authorList>
            <person name="Meier V. D."/>
        </authorList>
    </citation>
    <scope>NUCLEOTIDE SEQUENCE</scope>
    <source>
        <strain evidence="2">AVDCRST_MAG53</strain>
    </source>
</reference>
<gene>
    <name evidence="2" type="ORF">AVDCRST_MAG53-2176</name>
</gene>
<feature type="compositionally biased region" description="Basic residues" evidence="1">
    <location>
        <begin position="1"/>
        <end position="11"/>
    </location>
</feature>
<dbReference type="EC" id="2.6.1.85" evidence="2"/>
<sequence>EPQCPRRRQLRLLHLQPRPVPRRARGAGRGRAQRPGRGGRHHRRSPGPRGGLAGPVHSRRGGDLRRSDAPDPRGGHPHPRRLPRPPGARPGLRRARGAPRARARQDHGDRARRHRALRRAAEPADRRALPLARRLRVRPAGLPRRDKPRRRGPDGPAPRRSARRGGAVPPRIDPHRRREAAARQLPQV</sequence>
<evidence type="ECO:0000256" key="1">
    <source>
        <dbReference type="SAM" id="MobiDB-lite"/>
    </source>
</evidence>
<feature type="compositionally biased region" description="Basic residues" evidence="1">
    <location>
        <begin position="91"/>
        <end position="102"/>
    </location>
</feature>
<feature type="compositionally biased region" description="Basic and acidic residues" evidence="1">
    <location>
        <begin position="119"/>
        <end position="128"/>
    </location>
</feature>
<organism evidence="2">
    <name type="scientific">uncultured Solirubrobacteraceae bacterium</name>
    <dbReference type="NCBI Taxonomy" id="1162706"/>
    <lineage>
        <taxon>Bacteria</taxon>
        <taxon>Bacillati</taxon>
        <taxon>Actinomycetota</taxon>
        <taxon>Thermoleophilia</taxon>
        <taxon>Solirubrobacterales</taxon>
        <taxon>Solirubrobacteraceae</taxon>
        <taxon>environmental samples</taxon>
    </lineage>
</organism>
<dbReference type="EC" id="4.1.3.27" evidence="2"/>
<keyword evidence="2" id="KW-0032">Aminotransferase</keyword>
<dbReference type="AlphaFoldDB" id="A0A6J4SEU7"/>
<dbReference type="GO" id="GO:0004049">
    <property type="term" value="F:anthranilate synthase activity"/>
    <property type="evidence" value="ECO:0007669"/>
    <property type="project" value="UniProtKB-EC"/>
</dbReference>
<dbReference type="GO" id="GO:0046820">
    <property type="term" value="F:4-amino-4-deoxychorismate synthase activity"/>
    <property type="evidence" value="ECO:0007669"/>
    <property type="project" value="UniProtKB-EC"/>
</dbReference>
<feature type="non-terminal residue" evidence="2">
    <location>
        <position position="1"/>
    </location>
</feature>
<feature type="non-terminal residue" evidence="2">
    <location>
        <position position="188"/>
    </location>
</feature>
<protein>
    <submittedName>
        <fullName evidence="2">Anthranilate synthase, amidotransferase component @ Para-aminobenzoate synthase, amidotransferase component</fullName>
        <ecNumber evidence="2">2.6.1.85</ecNumber>
        <ecNumber evidence="2">4.1.3.27</ecNumber>
    </submittedName>
</protein>